<accession>A0A917IXJ7</accession>
<dbReference type="Pfam" id="PF12802">
    <property type="entry name" value="MarR_2"/>
    <property type="match status" value="1"/>
</dbReference>
<reference evidence="2 3" key="1">
    <citation type="journal article" date="2014" name="Int. J. Syst. Evol. Microbiol.">
        <title>Complete genome sequence of Corynebacterium casei LMG S-19264T (=DSM 44701T), isolated from a smear-ripened cheese.</title>
        <authorList>
            <consortium name="US DOE Joint Genome Institute (JGI-PGF)"/>
            <person name="Walter F."/>
            <person name="Albersmeier A."/>
            <person name="Kalinowski J."/>
            <person name="Ruckert C."/>
        </authorList>
    </citation>
    <scope>NUCLEOTIDE SEQUENCE [LARGE SCALE GENOMIC DNA]</scope>
    <source>
        <strain evidence="2 3">CCM 8669</strain>
    </source>
</reference>
<dbReference type="InterPro" id="IPR000835">
    <property type="entry name" value="HTH_MarR-typ"/>
</dbReference>
<dbReference type="Proteomes" id="UP000600171">
    <property type="component" value="Unassembled WGS sequence"/>
</dbReference>
<dbReference type="InterPro" id="IPR039422">
    <property type="entry name" value="MarR/SlyA-like"/>
</dbReference>
<dbReference type="PROSITE" id="PS50995">
    <property type="entry name" value="HTH_MARR_2"/>
    <property type="match status" value="1"/>
</dbReference>
<dbReference type="Gene3D" id="1.10.10.10">
    <property type="entry name" value="Winged helix-like DNA-binding domain superfamily/Winged helix DNA-binding domain"/>
    <property type="match status" value="1"/>
</dbReference>
<organism evidence="2 3">
    <name type="scientific">Rothia aerolata</name>
    <dbReference type="NCBI Taxonomy" id="1812262"/>
    <lineage>
        <taxon>Bacteria</taxon>
        <taxon>Bacillati</taxon>
        <taxon>Actinomycetota</taxon>
        <taxon>Actinomycetes</taxon>
        <taxon>Micrococcales</taxon>
        <taxon>Micrococcaceae</taxon>
        <taxon>Rothia</taxon>
    </lineage>
</organism>
<keyword evidence="3" id="KW-1185">Reference proteome</keyword>
<proteinExistence type="predicted"/>
<dbReference type="GO" id="GO:0003700">
    <property type="term" value="F:DNA-binding transcription factor activity"/>
    <property type="evidence" value="ECO:0007669"/>
    <property type="project" value="InterPro"/>
</dbReference>
<dbReference type="AlphaFoldDB" id="A0A917IXJ7"/>
<gene>
    <name evidence="2" type="ORF">GCM10007359_21740</name>
</gene>
<sequence length="188" mass="21312">MAEEGQEKAVSHDEVPWLSEEEREGWLFLSSIMFNLPGQLENQLQRDSDMSFVEYMVLAMLSESAEHALTMTELARQTNTLLPRLSRVVTRLEKDNLVERSIWEKDRRVSVCHLLPAGLEKVRAAAPGHVCEVRRQIFDRLNLRHVRQLAKIGEAILGAKPSDIINLSNVTVLDNVEPKTAQAEKTAD</sequence>
<dbReference type="InterPro" id="IPR036390">
    <property type="entry name" value="WH_DNA-bd_sf"/>
</dbReference>
<dbReference type="PANTHER" id="PTHR33164:SF99">
    <property type="entry name" value="MARR FAMILY REGULATORY PROTEIN"/>
    <property type="match status" value="1"/>
</dbReference>
<dbReference type="GO" id="GO:0006950">
    <property type="term" value="P:response to stress"/>
    <property type="evidence" value="ECO:0007669"/>
    <property type="project" value="TreeGrafter"/>
</dbReference>
<name>A0A917IXJ7_9MICC</name>
<dbReference type="EMBL" id="BMDC01000005">
    <property type="protein sequence ID" value="GGH67022.1"/>
    <property type="molecule type" value="Genomic_DNA"/>
</dbReference>
<dbReference type="InterPro" id="IPR036388">
    <property type="entry name" value="WH-like_DNA-bd_sf"/>
</dbReference>
<dbReference type="PANTHER" id="PTHR33164">
    <property type="entry name" value="TRANSCRIPTIONAL REGULATOR, MARR FAMILY"/>
    <property type="match status" value="1"/>
</dbReference>
<evidence type="ECO:0000313" key="3">
    <source>
        <dbReference type="Proteomes" id="UP000600171"/>
    </source>
</evidence>
<dbReference type="SUPFAM" id="SSF46785">
    <property type="entry name" value="Winged helix' DNA-binding domain"/>
    <property type="match status" value="1"/>
</dbReference>
<dbReference type="SMART" id="SM00347">
    <property type="entry name" value="HTH_MARR"/>
    <property type="match status" value="1"/>
</dbReference>
<protein>
    <submittedName>
        <fullName evidence="2">Transcriptional regulator</fullName>
    </submittedName>
</protein>
<evidence type="ECO:0000313" key="2">
    <source>
        <dbReference type="EMBL" id="GGH67022.1"/>
    </source>
</evidence>
<evidence type="ECO:0000259" key="1">
    <source>
        <dbReference type="PROSITE" id="PS50995"/>
    </source>
</evidence>
<comment type="caution">
    <text evidence="2">The sequence shown here is derived from an EMBL/GenBank/DDBJ whole genome shotgun (WGS) entry which is preliminary data.</text>
</comment>
<feature type="domain" description="HTH marR-type" evidence="1">
    <location>
        <begin position="22"/>
        <end position="158"/>
    </location>
</feature>
<dbReference type="RefSeq" id="WP_229723204.1">
    <property type="nucleotide sequence ID" value="NZ_BMDC01000005.1"/>
</dbReference>